<reference evidence="3 4" key="1">
    <citation type="submission" date="2016-11" db="EMBL/GenBank/DDBJ databases">
        <authorList>
            <person name="Jaros S."/>
            <person name="Januszkiewicz K."/>
            <person name="Wedrychowicz H."/>
        </authorList>
    </citation>
    <scope>NUCLEOTIDE SEQUENCE [LARGE SCALE GENOMIC DNA]</scope>
    <source>
        <strain evidence="3 4">CGMCC 1.7049</strain>
    </source>
</reference>
<evidence type="ECO:0000256" key="2">
    <source>
        <dbReference type="HAMAP-Rule" id="MF_00003"/>
    </source>
</evidence>
<dbReference type="Gene3D" id="3.30.300.20">
    <property type="match status" value="1"/>
</dbReference>
<dbReference type="RefSeq" id="WP_072897887.1">
    <property type="nucleotide sequence ID" value="NZ_FQWZ01000005.1"/>
</dbReference>
<dbReference type="HAMAP" id="MF_00003">
    <property type="entry name" value="RbfA"/>
    <property type="match status" value="1"/>
</dbReference>
<dbReference type="EMBL" id="FQWZ01000005">
    <property type="protein sequence ID" value="SHH06934.1"/>
    <property type="molecule type" value="Genomic_DNA"/>
</dbReference>
<dbReference type="PANTHER" id="PTHR33515">
    <property type="entry name" value="RIBOSOME-BINDING FACTOR A, CHLOROPLASTIC-RELATED"/>
    <property type="match status" value="1"/>
</dbReference>
<dbReference type="InterPro" id="IPR020053">
    <property type="entry name" value="Ribosome-bd_factorA_CS"/>
</dbReference>
<comment type="function">
    <text evidence="2">One of several proteins that assist in the late maturation steps of the functional core of the 30S ribosomal subunit. Associates with free 30S ribosomal subunits (but not with 30S subunits that are part of 70S ribosomes or polysomes). Required for efficient processing of 16S rRNA. May interact with the 5'-terminal helix region of 16S rRNA.</text>
</comment>
<dbReference type="GO" id="GO:0005829">
    <property type="term" value="C:cytosol"/>
    <property type="evidence" value="ECO:0007669"/>
    <property type="project" value="TreeGrafter"/>
</dbReference>
<keyword evidence="4" id="KW-1185">Reference proteome</keyword>
<comment type="subunit">
    <text evidence="2">Monomer. Binds 30S ribosomal subunits, but not 50S ribosomal subunits or 70S ribosomes.</text>
</comment>
<dbReference type="InterPro" id="IPR015946">
    <property type="entry name" value="KH_dom-like_a/b"/>
</dbReference>
<dbReference type="GO" id="GO:0030490">
    <property type="term" value="P:maturation of SSU-rRNA"/>
    <property type="evidence" value="ECO:0007669"/>
    <property type="project" value="UniProtKB-UniRule"/>
</dbReference>
<dbReference type="PANTHER" id="PTHR33515:SF1">
    <property type="entry name" value="RIBOSOME-BINDING FACTOR A, CHLOROPLASTIC-RELATED"/>
    <property type="match status" value="1"/>
</dbReference>
<dbReference type="Proteomes" id="UP000199758">
    <property type="component" value="Unassembled WGS sequence"/>
</dbReference>
<evidence type="ECO:0000313" key="4">
    <source>
        <dbReference type="Proteomes" id="UP000199758"/>
    </source>
</evidence>
<evidence type="ECO:0000256" key="1">
    <source>
        <dbReference type="ARBA" id="ARBA00022517"/>
    </source>
</evidence>
<evidence type="ECO:0000313" key="3">
    <source>
        <dbReference type="EMBL" id="SHH06934.1"/>
    </source>
</evidence>
<accession>A0A1M5PYK8</accession>
<keyword evidence="2" id="KW-0963">Cytoplasm</keyword>
<dbReference type="PROSITE" id="PS01319">
    <property type="entry name" value="RBFA"/>
    <property type="match status" value="1"/>
</dbReference>
<dbReference type="GO" id="GO:0043024">
    <property type="term" value="F:ribosomal small subunit binding"/>
    <property type="evidence" value="ECO:0007669"/>
    <property type="project" value="TreeGrafter"/>
</dbReference>
<dbReference type="OrthoDB" id="307788at2"/>
<dbReference type="InterPro" id="IPR000238">
    <property type="entry name" value="RbfA"/>
</dbReference>
<keyword evidence="1 2" id="KW-0690">Ribosome biogenesis</keyword>
<dbReference type="NCBIfam" id="TIGR00082">
    <property type="entry name" value="rbfA"/>
    <property type="match status" value="1"/>
</dbReference>
<gene>
    <name evidence="2" type="primary">rbfA</name>
    <name evidence="3" type="ORF">SAMN04488068_2400</name>
</gene>
<comment type="similarity">
    <text evidence="2">Belongs to the RbfA family.</text>
</comment>
<dbReference type="AlphaFoldDB" id="A0A1M5PYK8"/>
<sequence>MPKEYSRKSRINIQLQRELTGLIRDELTDPRVSNVTVTRVDSSPDMRNASVFISVMGEDERIPEAAKVLNHASGRLRFGLGRRLKLRHIPALHFVGDMQLVQATRVSQVIREAIRSDEGNARNRDGEDNSDA</sequence>
<protein>
    <recommendedName>
        <fullName evidence="2">Ribosome-binding factor A</fullName>
    </recommendedName>
</protein>
<dbReference type="SUPFAM" id="SSF89919">
    <property type="entry name" value="Ribosome-binding factor A, RbfA"/>
    <property type="match status" value="1"/>
</dbReference>
<proteinExistence type="inferred from homology"/>
<name>A0A1M5PYK8_9GAMM</name>
<dbReference type="InterPro" id="IPR023799">
    <property type="entry name" value="RbfA_dom_sf"/>
</dbReference>
<dbReference type="Pfam" id="PF02033">
    <property type="entry name" value="RBFA"/>
    <property type="match status" value="1"/>
</dbReference>
<dbReference type="STRING" id="490188.SAMN04488068_2400"/>
<comment type="subcellular location">
    <subcellularLocation>
        <location evidence="2">Cytoplasm</location>
    </subcellularLocation>
</comment>
<organism evidence="3 4">
    <name type="scientific">Hydrocarboniphaga daqingensis</name>
    <dbReference type="NCBI Taxonomy" id="490188"/>
    <lineage>
        <taxon>Bacteria</taxon>
        <taxon>Pseudomonadati</taxon>
        <taxon>Pseudomonadota</taxon>
        <taxon>Gammaproteobacteria</taxon>
        <taxon>Nevskiales</taxon>
        <taxon>Nevskiaceae</taxon>
        <taxon>Hydrocarboniphaga</taxon>
    </lineage>
</organism>